<sequence length="119" mass="13572">MNRRSGLHRVVSIVLRSLLFFALLGAFTLLFRHPGVQIFLMVSRWGPSLIHRVGRAADGGHGSIAQRPVLDRWILFFENVREHLYAGTRRRGCMLLLLLARVRRSGRLLLMLLCLNALS</sequence>
<protein>
    <submittedName>
        <fullName evidence="2">Putative secreted peptide</fullName>
    </submittedName>
</protein>
<dbReference type="EMBL" id="GGFM01009764">
    <property type="protein sequence ID" value="MBW30515.1"/>
    <property type="molecule type" value="Transcribed_RNA"/>
</dbReference>
<proteinExistence type="predicted"/>
<keyword evidence="1" id="KW-1133">Transmembrane helix</keyword>
<feature type="transmembrane region" description="Helical" evidence="1">
    <location>
        <begin position="6"/>
        <end position="31"/>
    </location>
</feature>
<evidence type="ECO:0000313" key="2">
    <source>
        <dbReference type="EMBL" id="MBW30515.1"/>
    </source>
</evidence>
<organism evidence="2">
    <name type="scientific">Anopheles braziliensis</name>
    <dbReference type="NCBI Taxonomy" id="58242"/>
    <lineage>
        <taxon>Eukaryota</taxon>
        <taxon>Metazoa</taxon>
        <taxon>Ecdysozoa</taxon>
        <taxon>Arthropoda</taxon>
        <taxon>Hexapoda</taxon>
        <taxon>Insecta</taxon>
        <taxon>Pterygota</taxon>
        <taxon>Neoptera</taxon>
        <taxon>Endopterygota</taxon>
        <taxon>Diptera</taxon>
        <taxon>Nematocera</taxon>
        <taxon>Culicoidea</taxon>
        <taxon>Culicidae</taxon>
        <taxon>Anophelinae</taxon>
        <taxon>Anopheles</taxon>
    </lineage>
</organism>
<accession>A0A2M3ZPU8</accession>
<reference evidence="2" key="1">
    <citation type="submission" date="2018-01" db="EMBL/GenBank/DDBJ databases">
        <title>An insight into the sialome of Amazonian anophelines.</title>
        <authorList>
            <person name="Ribeiro J.M."/>
            <person name="Scarpassa V."/>
            <person name="Calvo E."/>
        </authorList>
    </citation>
    <scope>NUCLEOTIDE SEQUENCE</scope>
    <source>
        <tissue evidence="2">Salivary glands</tissue>
    </source>
</reference>
<name>A0A2M3ZPU8_9DIPT</name>
<dbReference type="AlphaFoldDB" id="A0A2M3ZPU8"/>
<keyword evidence="1" id="KW-0812">Transmembrane</keyword>
<keyword evidence="1" id="KW-0472">Membrane</keyword>
<evidence type="ECO:0000256" key="1">
    <source>
        <dbReference type="SAM" id="Phobius"/>
    </source>
</evidence>